<gene>
    <name evidence="2" type="primary">gte2</name>
    <name evidence="2" type="ORF">DAT39_018163</name>
</gene>
<accession>A0A8J4T9J5</accession>
<reference evidence="2" key="1">
    <citation type="submission" date="2020-07" db="EMBL/GenBank/DDBJ databases">
        <title>Clarias magur genome sequencing, assembly and annotation.</title>
        <authorList>
            <person name="Kushwaha B."/>
            <person name="Kumar R."/>
            <person name="Das P."/>
            <person name="Joshi C.G."/>
            <person name="Kumar D."/>
            <person name="Nagpure N.S."/>
            <person name="Pandey M."/>
            <person name="Agarwal S."/>
            <person name="Srivastava S."/>
            <person name="Singh M."/>
            <person name="Sahoo L."/>
            <person name="Jayasankar P."/>
            <person name="Meher P.K."/>
            <person name="Koringa P.G."/>
            <person name="Iquebal M.A."/>
            <person name="Das S.P."/>
            <person name="Bit A."/>
            <person name="Patnaik S."/>
            <person name="Patel N."/>
            <person name="Shah T.M."/>
            <person name="Hinsu A."/>
            <person name="Jena J.K."/>
        </authorList>
    </citation>
    <scope>NUCLEOTIDE SEQUENCE</scope>
    <source>
        <strain evidence="2">CIFAMagur01</strain>
        <tissue evidence="2">Testis</tissue>
    </source>
</reference>
<keyword evidence="3" id="KW-1185">Reference proteome</keyword>
<protein>
    <submittedName>
        <fullName evidence="2">Transcription factor GTE2</fullName>
    </submittedName>
</protein>
<proteinExistence type="predicted"/>
<comment type="caution">
    <text evidence="2">The sequence shown here is derived from an EMBL/GenBank/DDBJ whole genome shotgun (WGS) entry which is preliminary data.</text>
</comment>
<dbReference type="AlphaFoldDB" id="A0A8J4T9J5"/>
<evidence type="ECO:0000313" key="2">
    <source>
        <dbReference type="EMBL" id="KAF5892136.1"/>
    </source>
</evidence>
<feature type="region of interest" description="Disordered" evidence="1">
    <location>
        <begin position="33"/>
        <end position="70"/>
    </location>
</feature>
<sequence>MRQRQILVAGRRRQHDITLVHRASDAALGCPPSQAANAALSPPHRQGFPQDIKTPPKDSPPPLVAISRTL</sequence>
<organism evidence="2 3">
    <name type="scientific">Clarias magur</name>
    <name type="common">Asian catfish</name>
    <name type="synonym">Macropteronotus magur</name>
    <dbReference type="NCBI Taxonomy" id="1594786"/>
    <lineage>
        <taxon>Eukaryota</taxon>
        <taxon>Metazoa</taxon>
        <taxon>Chordata</taxon>
        <taxon>Craniata</taxon>
        <taxon>Vertebrata</taxon>
        <taxon>Euteleostomi</taxon>
        <taxon>Actinopterygii</taxon>
        <taxon>Neopterygii</taxon>
        <taxon>Teleostei</taxon>
        <taxon>Ostariophysi</taxon>
        <taxon>Siluriformes</taxon>
        <taxon>Clariidae</taxon>
        <taxon>Clarias</taxon>
    </lineage>
</organism>
<dbReference type="EMBL" id="QNUK01000524">
    <property type="protein sequence ID" value="KAF5892136.1"/>
    <property type="molecule type" value="Genomic_DNA"/>
</dbReference>
<name>A0A8J4T9J5_CLAMG</name>
<evidence type="ECO:0000313" key="3">
    <source>
        <dbReference type="Proteomes" id="UP000727407"/>
    </source>
</evidence>
<evidence type="ECO:0000256" key="1">
    <source>
        <dbReference type="SAM" id="MobiDB-lite"/>
    </source>
</evidence>
<dbReference type="Proteomes" id="UP000727407">
    <property type="component" value="Unassembled WGS sequence"/>
</dbReference>